<organism evidence="2 3">
    <name type="scientific">Mycobacteroides chelonae</name>
    <name type="common">Mycobacterium chelonae</name>
    <dbReference type="NCBI Taxonomy" id="1774"/>
    <lineage>
        <taxon>Bacteria</taxon>
        <taxon>Bacillati</taxon>
        <taxon>Actinomycetota</taxon>
        <taxon>Actinomycetes</taxon>
        <taxon>Mycobacteriales</taxon>
        <taxon>Mycobacteriaceae</taxon>
        <taxon>Mycobacteroides</taxon>
    </lineage>
</organism>
<feature type="transmembrane region" description="Helical" evidence="1">
    <location>
        <begin position="20"/>
        <end position="38"/>
    </location>
</feature>
<comment type="caution">
    <text evidence="2">The sequence shown here is derived from an EMBL/GenBank/DDBJ whole genome shotgun (WGS) entry which is preliminary data.</text>
</comment>
<evidence type="ECO:0000313" key="2">
    <source>
        <dbReference type="EMBL" id="OHU47362.1"/>
    </source>
</evidence>
<dbReference type="RefSeq" id="WP_070947981.1">
    <property type="nucleotide sequence ID" value="NZ_MLIQ01000042.1"/>
</dbReference>
<keyword evidence="1" id="KW-1133">Transmembrane helix</keyword>
<keyword evidence="1" id="KW-0472">Membrane</keyword>
<dbReference type="AlphaFoldDB" id="A0A1S1LJ67"/>
<dbReference type="Proteomes" id="UP000180043">
    <property type="component" value="Unassembled WGS sequence"/>
</dbReference>
<proteinExistence type="predicted"/>
<keyword evidence="1" id="KW-0812">Transmembrane</keyword>
<protein>
    <submittedName>
        <fullName evidence="2">Uncharacterized protein</fullName>
    </submittedName>
</protein>
<evidence type="ECO:0000313" key="3">
    <source>
        <dbReference type="Proteomes" id="UP000180043"/>
    </source>
</evidence>
<name>A0A1S1LJ67_MYCCH</name>
<dbReference type="EMBL" id="MLIQ01000042">
    <property type="protein sequence ID" value="OHU47362.1"/>
    <property type="molecule type" value="Genomic_DNA"/>
</dbReference>
<sequence>MDTAGPYQGICIPWRYLSTGLWETFASVAVGLATMVAATPQFVLIQAVIAGALVGTGLRVFIAAALHHRDRRPVQMNASRALLYAEQLIDFAHDLRFLGATGRAGKLRQCSHELLVRVREDPAASARQRSRAASLLTSLGVDGPAVGQQPRAATLLSESRGV</sequence>
<evidence type="ECO:0000256" key="1">
    <source>
        <dbReference type="SAM" id="Phobius"/>
    </source>
</evidence>
<feature type="transmembrane region" description="Helical" evidence="1">
    <location>
        <begin position="44"/>
        <end position="66"/>
    </location>
</feature>
<gene>
    <name evidence="2" type="ORF">BKG82_27320</name>
</gene>
<reference evidence="2 3" key="1">
    <citation type="submission" date="2016-10" db="EMBL/GenBank/DDBJ databases">
        <title>Evaluation of Human, Veterinary and Environmental Mycobacterium chelonae Isolates by Core Genome Phylogenomic Analysis, Targeted Gene Comparison, and Anti-microbial Susceptibility Patterns: A Tale of Mistaken Identities.</title>
        <authorList>
            <person name="Fogelson S.B."/>
            <person name="Camus A.C."/>
            <person name="Lorenz W."/>
            <person name="Vasireddy R."/>
            <person name="Vasireddy S."/>
            <person name="Smith T."/>
            <person name="Brown-Elliott B.A."/>
            <person name="Wallace R.J.Jr."/>
            <person name="Hasan N.A."/>
            <person name="Reischl U."/>
            <person name="Sanchez S."/>
        </authorList>
    </citation>
    <scope>NUCLEOTIDE SEQUENCE [LARGE SCALE GENOMIC DNA]</scope>
    <source>
        <strain evidence="2 3">15515</strain>
    </source>
</reference>
<accession>A0A1S1LJ67</accession>